<reference evidence="1 2" key="1">
    <citation type="submission" date="2014-01" db="EMBL/GenBank/DDBJ databases">
        <authorList>
            <person name="Dobos K."/>
            <person name="Lenaerts A."/>
            <person name="Ordway D."/>
            <person name="DeGroote M.A."/>
            <person name="Parker T."/>
            <person name="Sizemore C."/>
            <person name="Tallon L.J."/>
            <person name="Sadzewicz L.K."/>
            <person name="Sengamalay N."/>
            <person name="Fraser C.M."/>
            <person name="Hine E."/>
            <person name="Shefchek K.A."/>
            <person name="Das S.P."/>
            <person name="Tettelin H."/>
        </authorList>
    </citation>
    <scope>NUCLEOTIDE SEQUENCE [LARGE SCALE GENOMIC DNA]</scope>
    <source>
        <strain evidence="1 2">Harvey</strain>
    </source>
</reference>
<protein>
    <submittedName>
        <fullName evidence="1">Methyltransferase domain protein</fullName>
    </submittedName>
</protein>
<name>A0ABN0R0C4_MYCUL</name>
<comment type="caution">
    <text evidence="1">The sequence shown here is derived from an EMBL/GenBank/DDBJ whole genome shotgun (WGS) entry which is preliminary data.</text>
</comment>
<gene>
    <name evidence="1" type="ORF">I551_3037</name>
</gene>
<keyword evidence="1" id="KW-0489">Methyltransferase</keyword>
<dbReference type="GO" id="GO:0032259">
    <property type="term" value="P:methylation"/>
    <property type="evidence" value="ECO:0007669"/>
    <property type="project" value="UniProtKB-KW"/>
</dbReference>
<proteinExistence type="predicted"/>
<dbReference type="EMBL" id="JAOL01000104">
    <property type="protein sequence ID" value="EUA90493.1"/>
    <property type="molecule type" value="Genomic_DNA"/>
</dbReference>
<sequence>MYSTMPMEHLGMMSIKAYAKTQGIEIATVNGLVAGHSSVQETWSAIENAVRCSGKPGWSAFRASTPFLRCCG</sequence>
<dbReference type="Proteomes" id="UP000020681">
    <property type="component" value="Unassembled WGS sequence"/>
</dbReference>
<accession>A0ABN0R0C4</accession>
<keyword evidence="2" id="KW-1185">Reference proteome</keyword>
<keyword evidence="1" id="KW-0808">Transferase</keyword>
<evidence type="ECO:0000313" key="2">
    <source>
        <dbReference type="Proteomes" id="UP000020681"/>
    </source>
</evidence>
<dbReference type="GO" id="GO:0008168">
    <property type="term" value="F:methyltransferase activity"/>
    <property type="evidence" value="ECO:0007669"/>
    <property type="project" value="UniProtKB-KW"/>
</dbReference>
<organism evidence="1 2">
    <name type="scientific">Mycobacterium ulcerans str. Harvey</name>
    <dbReference type="NCBI Taxonomy" id="1299332"/>
    <lineage>
        <taxon>Bacteria</taxon>
        <taxon>Bacillati</taxon>
        <taxon>Actinomycetota</taxon>
        <taxon>Actinomycetes</taxon>
        <taxon>Mycobacteriales</taxon>
        <taxon>Mycobacteriaceae</taxon>
        <taxon>Mycobacterium</taxon>
        <taxon>Mycobacterium ulcerans group</taxon>
    </lineage>
</organism>
<evidence type="ECO:0000313" key="1">
    <source>
        <dbReference type="EMBL" id="EUA90493.1"/>
    </source>
</evidence>